<evidence type="ECO:0000256" key="1">
    <source>
        <dbReference type="SAM" id="MobiDB-lite"/>
    </source>
</evidence>
<feature type="region of interest" description="Disordered" evidence="1">
    <location>
        <begin position="1"/>
        <end position="81"/>
    </location>
</feature>
<gene>
    <name evidence="2" type="ORF">DFA_11557</name>
</gene>
<feature type="region of interest" description="Disordered" evidence="1">
    <location>
        <begin position="207"/>
        <end position="248"/>
    </location>
</feature>
<feature type="compositionally biased region" description="Low complexity" evidence="1">
    <location>
        <begin position="46"/>
        <end position="69"/>
    </location>
</feature>
<feature type="region of interest" description="Disordered" evidence="1">
    <location>
        <begin position="166"/>
        <end position="188"/>
    </location>
</feature>
<organism evidence="2 3">
    <name type="scientific">Cavenderia fasciculata</name>
    <name type="common">Slime mold</name>
    <name type="synonym">Dictyostelium fasciculatum</name>
    <dbReference type="NCBI Taxonomy" id="261658"/>
    <lineage>
        <taxon>Eukaryota</taxon>
        <taxon>Amoebozoa</taxon>
        <taxon>Evosea</taxon>
        <taxon>Eumycetozoa</taxon>
        <taxon>Dictyostelia</taxon>
        <taxon>Acytosteliales</taxon>
        <taxon>Cavenderiaceae</taxon>
        <taxon>Cavenderia</taxon>
    </lineage>
</organism>
<feature type="compositionally biased region" description="Polar residues" evidence="1">
    <location>
        <begin position="219"/>
        <end position="232"/>
    </location>
</feature>
<feature type="compositionally biased region" description="Basic and acidic residues" evidence="1">
    <location>
        <begin position="470"/>
        <end position="485"/>
    </location>
</feature>
<dbReference type="GeneID" id="14866204"/>
<evidence type="ECO:0000313" key="3">
    <source>
        <dbReference type="Proteomes" id="UP000007797"/>
    </source>
</evidence>
<dbReference type="KEGG" id="dfa:DFA_11557"/>
<accession>F4QDJ9</accession>
<feature type="compositionally biased region" description="Low complexity" evidence="1">
    <location>
        <begin position="415"/>
        <end position="445"/>
    </location>
</feature>
<name>F4QDJ9_CACFS</name>
<keyword evidence="3" id="KW-1185">Reference proteome</keyword>
<feature type="compositionally biased region" description="Low complexity" evidence="1">
    <location>
        <begin position="124"/>
        <end position="151"/>
    </location>
</feature>
<dbReference type="RefSeq" id="XP_004350504.1">
    <property type="nucleotide sequence ID" value="XM_004350453.1"/>
</dbReference>
<dbReference type="AlphaFoldDB" id="F4QDJ9"/>
<sequence length="519" mass="55793">MVVVDRMKIGFMVEDDESPLSSNDNQQQQQQQQNEIIIPSMIKNHSSPSSSPKPTSSTTSSSSAGSGSAAAGGGGVPSLKYEEDDEDGVMILSTFATSPTPSPAVKPMKIPSINSLAWMGNPQSGNTGSHQPSSSSSSYQSHNNNNPNLSYQTPIIIKSDPYQLSPRKVQYTGNGAHSSSSPQQMHASGGMAIPNFSSFLNARQQMDMSHGSSPKLDSVRTTPTGSVGSSPFITPRGGEGHSNISPPSSGMLQPLAGIAEEQSSYSIGGSGSPPRSPCSDDDLVICGENPDGSPAFGPRSMACDKHSKWKKRCPDTCVGRVSPVEFPTTTRPPVCHVKRERAALAIHCQLAGPYRHLDAQKIHETDEQVVASSLHDHVRPPHLQADRVQRAQQPSTPPKQHPIPIQPLTPNIKIQQQQQQQHQQHQQLPNPFQQQQPQQPTSPSQLGGLSFQASQSKFKKPIGRPAESCIQHRTEHQKCPKDCPYRPESSPPTATISAGSSYQHPPQQPAFKVAGLTNI</sequence>
<feature type="region of interest" description="Disordered" evidence="1">
    <location>
        <begin position="385"/>
        <end position="519"/>
    </location>
</feature>
<evidence type="ECO:0000313" key="2">
    <source>
        <dbReference type="EMBL" id="EGG13796.1"/>
    </source>
</evidence>
<feature type="compositionally biased region" description="Pro residues" evidence="1">
    <location>
        <begin position="395"/>
        <end position="407"/>
    </location>
</feature>
<proteinExistence type="predicted"/>
<dbReference type="OrthoDB" id="21336at2759"/>
<feature type="compositionally biased region" description="Polar residues" evidence="1">
    <location>
        <begin position="491"/>
        <end position="505"/>
    </location>
</feature>
<feature type="compositionally biased region" description="Polar residues" evidence="1">
    <location>
        <begin position="171"/>
        <end position="186"/>
    </location>
</feature>
<dbReference type="Proteomes" id="UP000007797">
    <property type="component" value="Unassembled WGS sequence"/>
</dbReference>
<protein>
    <submittedName>
        <fullName evidence="2">Uncharacterized protein</fullName>
    </submittedName>
</protein>
<dbReference type="EMBL" id="GL883029">
    <property type="protein sequence ID" value="EGG13796.1"/>
    <property type="molecule type" value="Genomic_DNA"/>
</dbReference>
<feature type="region of interest" description="Disordered" evidence="1">
    <location>
        <begin position="116"/>
        <end position="152"/>
    </location>
</feature>
<reference evidence="3" key="1">
    <citation type="journal article" date="2011" name="Genome Res.">
        <title>Phylogeny-wide analysis of social amoeba genomes highlights ancient origins for complex intercellular communication.</title>
        <authorList>
            <person name="Heidel A.J."/>
            <person name="Lawal H.M."/>
            <person name="Felder M."/>
            <person name="Schilde C."/>
            <person name="Helps N.R."/>
            <person name="Tunggal B."/>
            <person name="Rivero F."/>
            <person name="John U."/>
            <person name="Schleicher M."/>
            <person name="Eichinger L."/>
            <person name="Platzer M."/>
            <person name="Noegel A.A."/>
            <person name="Schaap P."/>
            <person name="Gloeckner G."/>
        </authorList>
    </citation>
    <scope>NUCLEOTIDE SEQUENCE [LARGE SCALE GENOMIC DNA]</scope>
    <source>
        <strain evidence="3">SH3</strain>
    </source>
</reference>